<dbReference type="InterPro" id="IPR037523">
    <property type="entry name" value="VOC_core"/>
</dbReference>
<dbReference type="Pfam" id="PF00903">
    <property type="entry name" value="Glyoxalase"/>
    <property type="match status" value="1"/>
</dbReference>
<dbReference type="CDD" id="cd06587">
    <property type="entry name" value="VOC"/>
    <property type="match status" value="1"/>
</dbReference>
<organism evidence="2 3">
    <name type="scientific">Actinophytocola xinjiangensis</name>
    <dbReference type="NCBI Taxonomy" id="485602"/>
    <lineage>
        <taxon>Bacteria</taxon>
        <taxon>Bacillati</taxon>
        <taxon>Actinomycetota</taxon>
        <taxon>Actinomycetes</taxon>
        <taxon>Pseudonocardiales</taxon>
        <taxon>Pseudonocardiaceae</taxon>
    </lineage>
</organism>
<dbReference type="PROSITE" id="PS51819">
    <property type="entry name" value="VOC"/>
    <property type="match status" value="1"/>
</dbReference>
<dbReference type="InterPro" id="IPR004360">
    <property type="entry name" value="Glyas_Fos-R_dOase_dom"/>
</dbReference>
<comment type="caution">
    <text evidence="2">The sequence shown here is derived from an EMBL/GenBank/DDBJ whole genome shotgun (WGS) entry which is preliminary data.</text>
</comment>
<name>A0A7Z0WLN4_9PSEU</name>
<keyword evidence="3" id="KW-1185">Reference proteome</keyword>
<accession>A0A7Z0WLN4</accession>
<sequence>MSDYLFAGIPVNDYPEAVAWYGKLLGSPPAFHPHDTEAVWEIADNRAVYVVLDRKRAGHALITVIVDDLDARLAAIAERGLEPALRETYDNGTRKITFRDPDGNEFALGGVPSS</sequence>
<proteinExistence type="predicted"/>
<dbReference type="AlphaFoldDB" id="A0A7Z0WLN4"/>
<feature type="domain" description="VOC" evidence="1">
    <location>
        <begin position="3"/>
        <end position="111"/>
    </location>
</feature>
<reference evidence="2 3" key="1">
    <citation type="submission" date="2016-12" db="EMBL/GenBank/DDBJ databases">
        <title>The draft genome sequence of Actinophytocola xinjiangensis.</title>
        <authorList>
            <person name="Wang W."/>
            <person name="Yuan L."/>
        </authorList>
    </citation>
    <scope>NUCLEOTIDE SEQUENCE [LARGE SCALE GENOMIC DNA]</scope>
    <source>
        <strain evidence="2 3">CGMCC 4.4663</strain>
    </source>
</reference>
<dbReference type="InterPro" id="IPR029068">
    <property type="entry name" value="Glyas_Bleomycin-R_OHBP_Dase"/>
</dbReference>
<dbReference type="Gene3D" id="3.10.180.10">
    <property type="entry name" value="2,3-Dihydroxybiphenyl 1,2-Dioxygenase, domain 1"/>
    <property type="match status" value="1"/>
</dbReference>
<dbReference type="RefSeq" id="WP_075134022.1">
    <property type="nucleotide sequence ID" value="NZ_MSIF01000007.1"/>
</dbReference>
<dbReference type="EMBL" id="MSIF01000007">
    <property type="protein sequence ID" value="OLF10303.1"/>
    <property type="molecule type" value="Genomic_DNA"/>
</dbReference>
<evidence type="ECO:0000313" key="3">
    <source>
        <dbReference type="Proteomes" id="UP000185696"/>
    </source>
</evidence>
<evidence type="ECO:0000313" key="2">
    <source>
        <dbReference type="EMBL" id="OLF10303.1"/>
    </source>
</evidence>
<dbReference type="OrthoDB" id="2453533at2"/>
<gene>
    <name evidence="2" type="ORF">BLA60_17315</name>
</gene>
<dbReference type="Proteomes" id="UP000185696">
    <property type="component" value="Unassembled WGS sequence"/>
</dbReference>
<protein>
    <submittedName>
        <fullName evidence="2">Glyoxalase</fullName>
    </submittedName>
</protein>
<evidence type="ECO:0000259" key="1">
    <source>
        <dbReference type="PROSITE" id="PS51819"/>
    </source>
</evidence>
<dbReference type="SUPFAM" id="SSF54593">
    <property type="entry name" value="Glyoxalase/Bleomycin resistance protein/Dihydroxybiphenyl dioxygenase"/>
    <property type="match status" value="1"/>
</dbReference>